<sequence>MLPIEKLGSFITFHSFHPAPVPIYKFQFVQTSVTSISNVLSIRFQISVRIERVSCHILVELFVQLVLAYRLDSSPPGSSPSAANTTARPSGTHGVLYLRDRTPPPLSPALYLPTPTSRILRDLPLDLTTPPLPPRPPRPPVTPPPPPPLRN</sequence>
<feature type="compositionally biased region" description="Pro residues" evidence="1">
    <location>
        <begin position="130"/>
        <end position="151"/>
    </location>
</feature>
<name>A0A8D9BPF1_9HEMI</name>
<proteinExistence type="predicted"/>
<organism evidence="2">
    <name type="scientific">Cacopsylla melanoneura</name>
    <dbReference type="NCBI Taxonomy" id="428564"/>
    <lineage>
        <taxon>Eukaryota</taxon>
        <taxon>Metazoa</taxon>
        <taxon>Ecdysozoa</taxon>
        <taxon>Arthropoda</taxon>
        <taxon>Hexapoda</taxon>
        <taxon>Insecta</taxon>
        <taxon>Pterygota</taxon>
        <taxon>Neoptera</taxon>
        <taxon>Paraneoptera</taxon>
        <taxon>Hemiptera</taxon>
        <taxon>Sternorrhyncha</taxon>
        <taxon>Psylloidea</taxon>
        <taxon>Psyllidae</taxon>
        <taxon>Psyllinae</taxon>
        <taxon>Cacopsylla</taxon>
    </lineage>
</organism>
<evidence type="ECO:0000313" key="2">
    <source>
        <dbReference type="EMBL" id="CAG6787846.1"/>
    </source>
</evidence>
<protein>
    <submittedName>
        <fullName evidence="2">Uncharacterized protein</fullName>
    </submittedName>
</protein>
<evidence type="ECO:0000256" key="1">
    <source>
        <dbReference type="SAM" id="MobiDB-lite"/>
    </source>
</evidence>
<accession>A0A8D9BPF1</accession>
<reference evidence="2" key="1">
    <citation type="submission" date="2021-05" db="EMBL/GenBank/DDBJ databases">
        <authorList>
            <person name="Alioto T."/>
            <person name="Alioto T."/>
            <person name="Gomez Garrido J."/>
        </authorList>
    </citation>
    <scope>NUCLEOTIDE SEQUENCE</scope>
</reference>
<dbReference type="EMBL" id="HBUF01656357">
    <property type="protein sequence ID" value="CAG6787846.1"/>
    <property type="molecule type" value="Transcribed_RNA"/>
</dbReference>
<dbReference type="AlphaFoldDB" id="A0A8D9BPF1"/>
<feature type="region of interest" description="Disordered" evidence="1">
    <location>
        <begin position="73"/>
        <end position="151"/>
    </location>
</feature>